<evidence type="ECO:0000313" key="10">
    <source>
        <dbReference type="EMBL" id="SFA71978.1"/>
    </source>
</evidence>
<feature type="transmembrane region" description="Helical" evidence="9">
    <location>
        <begin position="267"/>
        <end position="286"/>
    </location>
</feature>
<reference evidence="11" key="1">
    <citation type="submission" date="2016-10" db="EMBL/GenBank/DDBJ databases">
        <authorList>
            <person name="Varghese N."/>
            <person name="Submissions S."/>
        </authorList>
    </citation>
    <scope>NUCLEOTIDE SEQUENCE [LARGE SCALE GENOMIC DNA]</scope>
    <source>
        <strain evidence="11">CGMCC 4.3568</strain>
    </source>
</reference>
<feature type="transmembrane region" description="Helical" evidence="9">
    <location>
        <begin position="222"/>
        <end position="247"/>
    </location>
</feature>
<keyword evidence="7 9" id="KW-0472">Membrane</keyword>
<keyword evidence="11" id="KW-1185">Reference proteome</keyword>
<keyword evidence="2" id="KW-0813">Transport</keyword>
<comment type="similarity">
    <text evidence="8">Belongs to the binding-protein-dependent transport system permease family. LivHM subfamily.</text>
</comment>
<sequence>MNTFLQLVVNGLGKGAVFALLALGFVMIFKATEVINFAHGSLVLFGGYIVVATRDALGWAGAAVVGVISAGLLALAVERLLLSRSKHADHNSLALLTIGVDVIITEEIVRRLGVSLPFIGDAWDAKPFQIGEITLFRTHLVALVVATVLITAFYLAFRFSNWGVAMRAQAENREAAALMGIRSSRVTATAWLVAGLLAGVAVLFIATQDFSGAGLSRGTHSIALAAFPAAILGGLDSTAGAVVGGLVVGLAEALSAEYISFDFSKSAVFLVMLVVLVVRPSGLFGTRESTRV</sequence>
<dbReference type="InterPro" id="IPR001851">
    <property type="entry name" value="ABC_transp_permease"/>
</dbReference>
<dbReference type="Pfam" id="PF02653">
    <property type="entry name" value="BPD_transp_2"/>
    <property type="match status" value="1"/>
</dbReference>
<proteinExistence type="inferred from homology"/>
<dbReference type="OrthoDB" id="3572933at2"/>
<feature type="transmembrane region" description="Helical" evidence="9">
    <location>
        <begin position="57"/>
        <end position="77"/>
    </location>
</feature>
<dbReference type="EMBL" id="FOKG01000001">
    <property type="protein sequence ID" value="SFA71978.1"/>
    <property type="molecule type" value="Genomic_DNA"/>
</dbReference>
<keyword evidence="4 9" id="KW-0812">Transmembrane</keyword>
<dbReference type="Proteomes" id="UP000243799">
    <property type="component" value="Unassembled WGS sequence"/>
</dbReference>
<feature type="transmembrane region" description="Helical" evidence="9">
    <location>
        <begin position="12"/>
        <end position="29"/>
    </location>
</feature>
<feature type="transmembrane region" description="Helical" evidence="9">
    <location>
        <begin position="34"/>
        <end position="51"/>
    </location>
</feature>
<keyword evidence="3" id="KW-1003">Cell membrane</keyword>
<dbReference type="GO" id="GO:0005886">
    <property type="term" value="C:plasma membrane"/>
    <property type="evidence" value="ECO:0007669"/>
    <property type="project" value="UniProtKB-SubCell"/>
</dbReference>
<evidence type="ECO:0000256" key="4">
    <source>
        <dbReference type="ARBA" id="ARBA00022692"/>
    </source>
</evidence>
<evidence type="ECO:0000313" key="11">
    <source>
        <dbReference type="Proteomes" id="UP000243799"/>
    </source>
</evidence>
<name>A0A1I0V6S1_9PSEU</name>
<comment type="subcellular location">
    <subcellularLocation>
        <location evidence="1">Cell membrane</location>
        <topology evidence="1">Multi-pass membrane protein</topology>
    </subcellularLocation>
</comment>
<dbReference type="PANTHER" id="PTHR11795:SF450">
    <property type="entry name" value="ABC TRANSPORTER PERMEASE PROTEIN"/>
    <property type="match status" value="1"/>
</dbReference>
<evidence type="ECO:0000256" key="3">
    <source>
        <dbReference type="ARBA" id="ARBA00022475"/>
    </source>
</evidence>
<keyword evidence="5" id="KW-0029">Amino-acid transport</keyword>
<dbReference type="PANTHER" id="PTHR11795">
    <property type="entry name" value="BRANCHED-CHAIN AMINO ACID TRANSPORT SYSTEM PERMEASE PROTEIN LIVH"/>
    <property type="match status" value="1"/>
</dbReference>
<evidence type="ECO:0000256" key="7">
    <source>
        <dbReference type="ARBA" id="ARBA00023136"/>
    </source>
</evidence>
<organism evidence="10 11">
    <name type="scientific">Amycolatopsis marina</name>
    <dbReference type="NCBI Taxonomy" id="490629"/>
    <lineage>
        <taxon>Bacteria</taxon>
        <taxon>Bacillati</taxon>
        <taxon>Actinomycetota</taxon>
        <taxon>Actinomycetes</taxon>
        <taxon>Pseudonocardiales</taxon>
        <taxon>Pseudonocardiaceae</taxon>
        <taxon>Amycolatopsis</taxon>
    </lineage>
</organism>
<dbReference type="RefSeq" id="WP_091667713.1">
    <property type="nucleotide sequence ID" value="NZ_FOKG01000001.1"/>
</dbReference>
<feature type="transmembrane region" description="Helical" evidence="9">
    <location>
        <begin position="140"/>
        <end position="157"/>
    </location>
</feature>
<dbReference type="STRING" id="490629.SAMN05216266_10139"/>
<dbReference type="AlphaFoldDB" id="A0A1I0V6S1"/>
<protein>
    <submittedName>
        <fullName evidence="10">Branched-chain amino acid transport system permease protein</fullName>
    </submittedName>
</protein>
<dbReference type="CDD" id="cd06582">
    <property type="entry name" value="TM_PBP1_LivH_like"/>
    <property type="match status" value="1"/>
</dbReference>
<dbReference type="InterPro" id="IPR052157">
    <property type="entry name" value="BCAA_transport_permease"/>
</dbReference>
<dbReference type="GO" id="GO:0006865">
    <property type="term" value="P:amino acid transport"/>
    <property type="evidence" value="ECO:0007669"/>
    <property type="project" value="UniProtKB-KW"/>
</dbReference>
<evidence type="ECO:0000256" key="1">
    <source>
        <dbReference type="ARBA" id="ARBA00004651"/>
    </source>
</evidence>
<evidence type="ECO:0000256" key="5">
    <source>
        <dbReference type="ARBA" id="ARBA00022970"/>
    </source>
</evidence>
<dbReference type="GO" id="GO:0022857">
    <property type="term" value="F:transmembrane transporter activity"/>
    <property type="evidence" value="ECO:0007669"/>
    <property type="project" value="InterPro"/>
</dbReference>
<evidence type="ECO:0000256" key="2">
    <source>
        <dbReference type="ARBA" id="ARBA00022448"/>
    </source>
</evidence>
<feature type="transmembrane region" description="Helical" evidence="9">
    <location>
        <begin position="188"/>
        <end position="210"/>
    </location>
</feature>
<evidence type="ECO:0000256" key="6">
    <source>
        <dbReference type="ARBA" id="ARBA00022989"/>
    </source>
</evidence>
<evidence type="ECO:0000256" key="8">
    <source>
        <dbReference type="ARBA" id="ARBA00037998"/>
    </source>
</evidence>
<accession>A0A1I0V6S1</accession>
<keyword evidence="6 9" id="KW-1133">Transmembrane helix</keyword>
<evidence type="ECO:0000256" key="9">
    <source>
        <dbReference type="SAM" id="Phobius"/>
    </source>
</evidence>
<gene>
    <name evidence="10" type="ORF">SAMN05216266_10139</name>
</gene>